<dbReference type="EMBL" id="JAWQEG010000166">
    <property type="protein sequence ID" value="KAK3893879.1"/>
    <property type="molecule type" value="Genomic_DNA"/>
</dbReference>
<feature type="compositionally biased region" description="Pro residues" evidence="1">
    <location>
        <begin position="677"/>
        <end position="692"/>
    </location>
</feature>
<evidence type="ECO:0000256" key="1">
    <source>
        <dbReference type="SAM" id="MobiDB-lite"/>
    </source>
</evidence>
<protein>
    <submittedName>
        <fullName evidence="2">Uncharacterized protein</fullName>
    </submittedName>
</protein>
<evidence type="ECO:0000313" key="3">
    <source>
        <dbReference type="Proteomes" id="UP001286313"/>
    </source>
</evidence>
<comment type="caution">
    <text evidence="2">The sequence shown here is derived from an EMBL/GenBank/DDBJ whole genome shotgun (WGS) entry which is preliminary data.</text>
</comment>
<feature type="compositionally biased region" description="Acidic residues" evidence="1">
    <location>
        <begin position="414"/>
        <end position="430"/>
    </location>
</feature>
<feature type="region of interest" description="Disordered" evidence="1">
    <location>
        <begin position="141"/>
        <end position="236"/>
    </location>
</feature>
<feature type="compositionally biased region" description="Basic and acidic residues" evidence="1">
    <location>
        <begin position="565"/>
        <end position="577"/>
    </location>
</feature>
<dbReference type="PANTHER" id="PTHR45691">
    <property type="entry name" value="PROTEIN DIAPHANOUS"/>
    <property type="match status" value="1"/>
</dbReference>
<dbReference type="InterPro" id="IPR051412">
    <property type="entry name" value="Formin_Homology_Diaphanous_sf"/>
</dbReference>
<dbReference type="PANTHER" id="PTHR45691:SF1">
    <property type="entry name" value="FH2 DOMAIN-CONTAINING PROTEIN 1-RELATED"/>
    <property type="match status" value="1"/>
</dbReference>
<feature type="compositionally biased region" description="Basic and acidic residues" evidence="1">
    <location>
        <begin position="206"/>
        <end position="222"/>
    </location>
</feature>
<feature type="compositionally biased region" description="Low complexity" evidence="1">
    <location>
        <begin position="194"/>
        <end position="203"/>
    </location>
</feature>
<accession>A0AAE1GJ03</accession>
<feature type="compositionally biased region" description="Acidic residues" evidence="1">
    <location>
        <begin position="359"/>
        <end position="374"/>
    </location>
</feature>
<evidence type="ECO:0000313" key="2">
    <source>
        <dbReference type="EMBL" id="KAK3893879.1"/>
    </source>
</evidence>
<feature type="compositionally biased region" description="Acidic residues" evidence="1">
    <location>
        <begin position="470"/>
        <end position="486"/>
    </location>
</feature>
<feature type="compositionally biased region" description="Low complexity" evidence="1">
    <location>
        <begin position="337"/>
        <end position="355"/>
    </location>
</feature>
<name>A0AAE1GJ03_PETCI</name>
<feature type="compositionally biased region" description="Acidic residues" evidence="1">
    <location>
        <begin position="442"/>
        <end position="458"/>
    </location>
</feature>
<proteinExistence type="predicted"/>
<dbReference type="GO" id="GO:0030041">
    <property type="term" value="P:actin filament polymerization"/>
    <property type="evidence" value="ECO:0007669"/>
    <property type="project" value="TreeGrafter"/>
</dbReference>
<feature type="region of interest" description="Disordered" evidence="1">
    <location>
        <begin position="665"/>
        <end position="721"/>
    </location>
</feature>
<feature type="compositionally biased region" description="Low complexity" evidence="1">
    <location>
        <begin position="172"/>
        <end position="181"/>
    </location>
</feature>
<keyword evidence="3" id="KW-1185">Reference proteome</keyword>
<sequence length="805" mass="91780">MFSMLVDARRGYYKETGRDLGILRRFQSTEVFPLVEEERNIKHDDARRGNDKEIGRNLCILIGFRRAINRTYNRNPVTKSSLSNETSFLAKNMGSLCMMYALRRTFTMDYMSRRSDFKQHFHFLETMLDDFKRELRNTCSQEDRRRDHSHSHHRLSSPSKVVVEREIRKKSSLSSSSSPRRLSNDERKKNIVKSSSPSSSSSPRRLSTDEQKKKIIKSEAKKVKTTTTTTTSSKKDKEHQRIPVYFCIRKVCQTTTGGEEFSDIRPPTPPYGLKEDCFCYYDEENPFYISTQSMYYPPEDISTPTQKPPVVVSESIATQEDLFEEPIKCKDEDENDSNSSSDSDSHSDSSSSSSSATNFEEEEDSKKEEEDEEATTEKQHASSSTDSEEEEDSTKEEEDEEATTEKQHASSATDSEEEEDSTKEEEDEEATTEKQHASSSTDSEEEEDSKKEEEDEEATTEKQHASSSTDSEEEEDSKKEEDDEEATTEKQHDVLDIEAGHDDIMGMDEEFFSTPVACDTPPSKKRSVEAAEEEELKFKSKLSRPEMRPPIVVAAPTTPPPIKKRSMEAAEKVELQIKRKCCRPQMRPPPSKHRWRQRPPVLKVSLRRLDLFDIDFWTSRGRDDDDDDNEYDDDEEDDDTTMGVVSGIKKVFEAAVERNRNLLMAATEKQAPRPLAVQPPPQPLAIQPPPQPLAHLRVDTPPPLPPPEEPPPSPTRPIMQQQEYYYFSDAGYETGEYVTYYEPKEEADMINAPISSPEEDPSDREYEPGGEGHYFPPEEVIINVQSRSSRCAAQAAAIAIAVMGS</sequence>
<feature type="region of interest" description="Disordered" evidence="1">
    <location>
        <begin position="750"/>
        <end position="776"/>
    </location>
</feature>
<reference evidence="2" key="1">
    <citation type="submission" date="2023-10" db="EMBL/GenBank/DDBJ databases">
        <title>Genome assemblies of two species of porcelain crab, Petrolisthes cinctipes and Petrolisthes manimaculis (Anomura: Porcellanidae).</title>
        <authorList>
            <person name="Angst P."/>
        </authorList>
    </citation>
    <scope>NUCLEOTIDE SEQUENCE</scope>
    <source>
        <strain evidence="2">PB745_01</strain>
        <tissue evidence="2">Gill</tissue>
    </source>
</reference>
<organism evidence="2 3">
    <name type="scientific">Petrolisthes cinctipes</name>
    <name type="common">Flat porcelain crab</name>
    <dbReference type="NCBI Taxonomy" id="88211"/>
    <lineage>
        <taxon>Eukaryota</taxon>
        <taxon>Metazoa</taxon>
        <taxon>Ecdysozoa</taxon>
        <taxon>Arthropoda</taxon>
        <taxon>Crustacea</taxon>
        <taxon>Multicrustacea</taxon>
        <taxon>Malacostraca</taxon>
        <taxon>Eumalacostraca</taxon>
        <taxon>Eucarida</taxon>
        <taxon>Decapoda</taxon>
        <taxon>Pleocyemata</taxon>
        <taxon>Anomura</taxon>
        <taxon>Galatheoidea</taxon>
        <taxon>Porcellanidae</taxon>
        <taxon>Petrolisthes</taxon>
    </lineage>
</organism>
<feature type="compositionally biased region" description="Acidic residues" evidence="1">
    <location>
        <begin position="624"/>
        <end position="640"/>
    </location>
</feature>
<dbReference type="AlphaFoldDB" id="A0AAE1GJ03"/>
<dbReference type="Proteomes" id="UP001286313">
    <property type="component" value="Unassembled WGS sequence"/>
</dbReference>
<gene>
    <name evidence="2" type="ORF">Pcinc_002321</name>
</gene>
<feature type="region of interest" description="Disordered" evidence="1">
    <location>
        <begin position="320"/>
        <end position="599"/>
    </location>
</feature>
<feature type="compositionally biased region" description="Basic and acidic residues" evidence="1">
    <location>
        <begin position="487"/>
        <end position="504"/>
    </location>
</feature>
<feature type="region of interest" description="Disordered" evidence="1">
    <location>
        <begin position="615"/>
        <end position="644"/>
    </location>
</feature>
<feature type="compositionally biased region" description="Pro residues" evidence="1">
    <location>
        <begin position="700"/>
        <end position="715"/>
    </location>
</feature>
<dbReference type="GO" id="GO:0005884">
    <property type="term" value="C:actin filament"/>
    <property type="evidence" value="ECO:0007669"/>
    <property type="project" value="TreeGrafter"/>
</dbReference>
<feature type="compositionally biased region" description="Acidic residues" evidence="1">
    <location>
        <begin position="386"/>
        <end position="402"/>
    </location>
</feature>